<accession>A0AA97GVC4</accession>
<organism evidence="1">
    <name type="scientific">Gordonia sp. MP11Mi</name>
    <dbReference type="NCBI Taxonomy" id="3022769"/>
    <lineage>
        <taxon>Bacteria</taxon>
        <taxon>Bacillati</taxon>
        <taxon>Actinomycetota</taxon>
        <taxon>Actinomycetes</taxon>
        <taxon>Mycobacteriales</taxon>
        <taxon>Gordoniaceae</taxon>
        <taxon>Gordonia</taxon>
    </lineage>
</organism>
<dbReference type="EMBL" id="CP128986">
    <property type="protein sequence ID" value="WOC12610.1"/>
    <property type="molecule type" value="Genomic_DNA"/>
</dbReference>
<proteinExistence type="predicted"/>
<dbReference type="AlphaFoldDB" id="A0AA97GVC4"/>
<evidence type="ECO:0000313" key="1">
    <source>
        <dbReference type="EMBL" id="WOC12610.1"/>
    </source>
</evidence>
<reference evidence="1" key="1">
    <citation type="submission" date="2023-06" db="EMBL/GenBank/DDBJ databases">
        <title>Gordonia sp. nov. and Pseudochrobactrum sp. nov., two species isolated from the burying beetle Nicrophorus vespilloides.</title>
        <authorList>
            <person name="Poehlein A."/>
            <person name="Guzman J."/>
            <person name="Daniel R."/>
            <person name="Vilcinskas A."/>
        </authorList>
    </citation>
    <scope>NUCLEOTIDE SEQUENCE</scope>
    <source>
        <strain evidence="1">MP11Mi</strain>
    </source>
</reference>
<protein>
    <submittedName>
        <fullName evidence="1">Uncharacterized protein</fullName>
    </submittedName>
</protein>
<sequence>MTDEIVLYCAACRGRGEQGHVERFRKRGGKTWTVVGGHRPGVSEWVQLSGDDLAGLEQYLANGHQSPGGRQRDRYRFECPRCGDTLPVRWGRVRLVLALIAGQGATEISIDSLRRAVAKVVDFER</sequence>
<dbReference type="RefSeq" id="WP_420041829.1">
    <property type="nucleotide sequence ID" value="NZ_CP128986.1"/>
</dbReference>
<gene>
    <name evidence="1" type="ORF">MP11Mi_17000</name>
</gene>
<name>A0AA97GVC4_9ACTN</name>